<sequence>MRAAIALQPAAAPARLQRPSSPAARALQRLPPPAAAQQRAGPLRWAAAQADRALAAGQGSGAAAAAAAAATGSSRRPRCSVSAQAAAASAEPLDTVSEVARQNLKKAANACRRYGWISFWVQLVLNSVAAVVLLFSLAFTSQNGPSISLYLTFFGILLGFLSIFWSFGYVRLSRKLRAFLEAPNLDVAPKIRRSDVITMLERGATINVLGAGLTMLGLSATIGVLLAKTLTSATVNPFLATSSTNWNPVLAFDVFNVQATTNALLSHFFSLSQARMQRAAAVLAVAVLALLALPRVQADVQAKEAAILSELRSWVGTIPARWPAARQGGKSGEHHCQWRGVRCNADGRVATLFVHDLGGDFFRDRGDPVSRAILPELVGLEALEQLRITAGAPFASGIPAAWLRPGAFPRLKELSLWAHSLSTPLPDFEPGMLPALELLSLDFAKQDDRLPASWGRPDVLPRLRELKVYLGNVTALPESWAAGFRQLTSLRVQAASRVYPPVDLSQNKAAAPEEAHGLQLHELPAAWGHGFPMLRTLELSSGATGTIPPAWLAGFPSLTSVDLSANRLTGPLPPQLFSNASNLGTVYLSRNRFTGALPDEYAYAAVKALVLDKNSLSGPAFPAAWLEADALLKLEHLDLSYNQRLSGTLPANLSWPHLQILNIVDTGVRGTVPAAWCQSPFANSFERFFITSLEGGRTDMQLPACAEDSMPKLSVYAGLYHPAAGARLAHQPLPMDGAASTAGHSSLRVAAISMAALLAAVALAALGRMHRQRQHQQLAGGVVGAEQHGDSKRLLDSLQPAARVNSSAELSERTALCRQRRLAGLLSKKSGAHSHTVDMVPVHALPSALTHRLAERERAAGGGVASRVASWAESSGGANSAALGQAPGQRWMLDTVSLQLQPEELEFVTDGHGRLVVLGEGAHAVVYHGRLQGCDVAVKVYEAAGSIDPALVWNEAAMLRSCTHPRIVPLYGISVEDNLIMLAMKHMEQGCLRDVLRQPNAAATLSWHNWGRRLALDIAEGLAFLHASMNCLHADLKASNVLIDEDGRACLADLALAKMLASQPARSAAGATYTYAAPEQLMGQRCTLAADIFSLGVLLIEVTTRTLSTKRGGWRLPRAPSECPQAVVELIMLCISLDPQCRPTAGQALQCLQAA</sequence>
<dbReference type="InterPro" id="IPR051824">
    <property type="entry name" value="LRR_Rcpt-Like_S/T_Kinase"/>
</dbReference>
<evidence type="ECO:0000259" key="15">
    <source>
        <dbReference type="PROSITE" id="PS50011"/>
    </source>
</evidence>
<keyword evidence="5" id="KW-0808">Transferase</keyword>
<keyword evidence="14" id="KW-0812">Transmembrane</keyword>
<dbReference type="PANTHER" id="PTHR48006:SF102">
    <property type="entry name" value="LEUCINE-RICH REPEAT-CONTAINING PROTEIN DDB_G0281931-RELATED"/>
    <property type="match status" value="1"/>
</dbReference>
<feature type="transmembrane region" description="Helical" evidence="14">
    <location>
        <begin position="206"/>
        <end position="226"/>
    </location>
</feature>
<evidence type="ECO:0000256" key="12">
    <source>
        <dbReference type="PROSITE-ProRule" id="PRU10141"/>
    </source>
</evidence>
<feature type="binding site" evidence="12">
    <location>
        <position position="939"/>
    </location>
    <ligand>
        <name>ATP</name>
        <dbReference type="ChEBI" id="CHEBI:30616"/>
    </ligand>
</feature>
<evidence type="ECO:0000256" key="11">
    <source>
        <dbReference type="ARBA" id="ARBA00048679"/>
    </source>
</evidence>
<feature type="domain" description="Protein kinase" evidence="15">
    <location>
        <begin position="912"/>
        <end position="1155"/>
    </location>
</feature>
<keyword evidence="7 12" id="KW-0547">Nucleotide-binding</keyword>
<dbReference type="EC" id="2.7.11.1" evidence="2"/>
<dbReference type="Pfam" id="PF07714">
    <property type="entry name" value="PK_Tyr_Ser-Thr"/>
    <property type="match status" value="1"/>
</dbReference>
<dbReference type="Gene3D" id="1.10.510.10">
    <property type="entry name" value="Transferase(Phosphotransferase) domain 1"/>
    <property type="match status" value="1"/>
</dbReference>
<dbReference type="AlphaFoldDB" id="A0A2P6TWX0"/>
<dbReference type="InterPro" id="IPR001245">
    <property type="entry name" value="Ser-Thr/Tyr_kinase_cat_dom"/>
</dbReference>
<evidence type="ECO:0000256" key="10">
    <source>
        <dbReference type="ARBA" id="ARBA00047899"/>
    </source>
</evidence>
<feature type="transmembrane region" description="Helical" evidence="14">
    <location>
        <begin position="147"/>
        <end position="170"/>
    </location>
</feature>
<dbReference type="PROSITE" id="PS00107">
    <property type="entry name" value="PROTEIN_KINASE_ATP"/>
    <property type="match status" value="1"/>
</dbReference>
<evidence type="ECO:0000256" key="7">
    <source>
        <dbReference type="ARBA" id="ARBA00022741"/>
    </source>
</evidence>
<evidence type="ECO:0000256" key="5">
    <source>
        <dbReference type="ARBA" id="ARBA00022679"/>
    </source>
</evidence>
<accession>A0A2P6TWX0</accession>
<dbReference type="EMBL" id="LHPG02000005">
    <property type="protein sequence ID" value="PRW58564.1"/>
    <property type="molecule type" value="Genomic_DNA"/>
</dbReference>
<dbReference type="PROSITE" id="PS50011">
    <property type="entry name" value="PROTEIN_KINASE_DOM"/>
    <property type="match status" value="1"/>
</dbReference>
<dbReference type="InterPro" id="IPR022051">
    <property type="entry name" value="DUF3611"/>
</dbReference>
<dbReference type="InterPro" id="IPR017441">
    <property type="entry name" value="Protein_kinase_ATP_BS"/>
</dbReference>
<evidence type="ECO:0000256" key="3">
    <source>
        <dbReference type="ARBA" id="ARBA00022527"/>
    </source>
</evidence>
<name>A0A2P6TWX0_CHLSO</name>
<evidence type="ECO:0000256" key="2">
    <source>
        <dbReference type="ARBA" id="ARBA00012513"/>
    </source>
</evidence>
<comment type="catalytic activity">
    <reaction evidence="10">
        <text>L-threonyl-[protein] + ATP = O-phospho-L-threonyl-[protein] + ADP + H(+)</text>
        <dbReference type="Rhea" id="RHEA:46608"/>
        <dbReference type="Rhea" id="RHEA-COMP:11060"/>
        <dbReference type="Rhea" id="RHEA-COMP:11605"/>
        <dbReference type="ChEBI" id="CHEBI:15378"/>
        <dbReference type="ChEBI" id="CHEBI:30013"/>
        <dbReference type="ChEBI" id="CHEBI:30616"/>
        <dbReference type="ChEBI" id="CHEBI:61977"/>
        <dbReference type="ChEBI" id="CHEBI:456216"/>
        <dbReference type="EC" id="2.7.11.1"/>
    </reaction>
</comment>
<feature type="transmembrane region" description="Helical" evidence="14">
    <location>
        <begin position="114"/>
        <end position="135"/>
    </location>
</feature>
<comment type="caution">
    <text evidence="16">The sequence shown here is derived from an EMBL/GenBank/DDBJ whole genome shotgun (WGS) entry which is preliminary data.</text>
</comment>
<dbReference type="OrthoDB" id="512375at2759"/>
<dbReference type="STRING" id="3076.A0A2P6TWX0"/>
<protein>
    <recommendedName>
        <fullName evidence="2">non-specific serine/threonine protein kinase</fullName>
        <ecNumber evidence="2">2.7.11.1</ecNumber>
    </recommendedName>
</protein>
<dbReference type="SMART" id="SM00220">
    <property type="entry name" value="S_TKc"/>
    <property type="match status" value="1"/>
</dbReference>
<dbReference type="InterPro" id="IPR032675">
    <property type="entry name" value="LRR_dom_sf"/>
</dbReference>
<dbReference type="GO" id="GO:0005524">
    <property type="term" value="F:ATP binding"/>
    <property type="evidence" value="ECO:0007669"/>
    <property type="project" value="UniProtKB-UniRule"/>
</dbReference>
<dbReference type="InterPro" id="IPR000719">
    <property type="entry name" value="Prot_kinase_dom"/>
</dbReference>
<keyword evidence="6" id="KW-0677">Repeat</keyword>
<proteinExistence type="predicted"/>
<keyword evidence="3" id="KW-0723">Serine/threonine-protein kinase</keyword>
<evidence type="ECO:0000256" key="1">
    <source>
        <dbReference type="ARBA" id="ARBA00004430"/>
    </source>
</evidence>
<keyword evidence="4" id="KW-0433">Leucine-rich repeat</keyword>
<dbReference type="SUPFAM" id="SSF52047">
    <property type="entry name" value="RNI-like"/>
    <property type="match status" value="1"/>
</dbReference>
<keyword evidence="14" id="KW-0472">Membrane</keyword>
<evidence type="ECO:0000256" key="6">
    <source>
        <dbReference type="ARBA" id="ARBA00022737"/>
    </source>
</evidence>
<dbReference type="InterPro" id="IPR008271">
    <property type="entry name" value="Ser/Thr_kinase_AS"/>
</dbReference>
<feature type="region of interest" description="Disordered" evidence="13">
    <location>
        <begin position="8"/>
        <end position="42"/>
    </location>
</feature>
<keyword evidence="17" id="KW-1185">Reference proteome</keyword>
<dbReference type="SUPFAM" id="SSF56112">
    <property type="entry name" value="Protein kinase-like (PK-like)"/>
    <property type="match status" value="1"/>
</dbReference>
<comment type="catalytic activity">
    <reaction evidence="11">
        <text>L-seryl-[protein] + ATP = O-phospho-L-seryl-[protein] + ADP + H(+)</text>
        <dbReference type="Rhea" id="RHEA:17989"/>
        <dbReference type="Rhea" id="RHEA-COMP:9863"/>
        <dbReference type="Rhea" id="RHEA-COMP:11604"/>
        <dbReference type="ChEBI" id="CHEBI:15378"/>
        <dbReference type="ChEBI" id="CHEBI:29999"/>
        <dbReference type="ChEBI" id="CHEBI:30616"/>
        <dbReference type="ChEBI" id="CHEBI:83421"/>
        <dbReference type="ChEBI" id="CHEBI:456216"/>
        <dbReference type="EC" id="2.7.11.1"/>
    </reaction>
</comment>
<evidence type="ECO:0000256" key="13">
    <source>
        <dbReference type="SAM" id="MobiDB-lite"/>
    </source>
</evidence>
<organism evidence="16 17">
    <name type="scientific">Chlorella sorokiniana</name>
    <name type="common">Freshwater green alga</name>
    <dbReference type="NCBI Taxonomy" id="3076"/>
    <lineage>
        <taxon>Eukaryota</taxon>
        <taxon>Viridiplantae</taxon>
        <taxon>Chlorophyta</taxon>
        <taxon>core chlorophytes</taxon>
        <taxon>Trebouxiophyceae</taxon>
        <taxon>Chlorellales</taxon>
        <taxon>Chlorellaceae</taxon>
        <taxon>Chlorella clade</taxon>
        <taxon>Chlorella</taxon>
    </lineage>
</organism>
<dbReference type="GO" id="GO:0004674">
    <property type="term" value="F:protein serine/threonine kinase activity"/>
    <property type="evidence" value="ECO:0007669"/>
    <property type="project" value="UniProtKB-KW"/>
</dbReference>
<gene>
    <name evidence="16" type="ORF">C2E21_2697</name>
</gene>
<dbReference type="GO" id="GO:0005930">
    <property type="term" value="C:axoneme"/>
    <property type="evidence" value="ECO:0007669"/>
    <property type="project" value="UniProtKB-SubCell"/>
</dbReference>
<dbReference type="PANTHER" id="PTHR48006">
    <property type="entry name" value="LEUCINE-RICH REPEAT-CONTAINING PROTEIN DDB_G0281931-RELATED"/>
    <property type="match status" value="1"/>
</dbReference>
<comment type="subcellular location">
    <subcellularLocation>
        <location evidence="1">Cytoplasm</location>
        <location evidence="1">Cytoskeleton</location>
        <location evidence="1">Cilium axoneme</location>
    </subcellularLocation>
</comment>
<dbReference type="Pfam" id="PF00560">
    <property type="entry name" value="LRR_1"/>
    <property type="match status" value="1"/>
</dbReference>
<evidence type="ECO:0000313" key="17">
    <source>
        <dbReference type="Proteomes" id="UP000239899"/>
    </source>
</evidence>
<keyword evidence="9 12" id="KW-0067">ATP-binding</keyword>
<reference evidence="16 17" key="1">
    <citation type="journal article" date="2018" name="Plant J.">
        <title>Genome sequences of Chlorella sorokiniana UTEX 1602 and Micractinium conductrix SAG 241.80: implications to maltose excretion by a green alga.</title>
        <authorList>
            <person name="Arriola M.B."/>
            <person name="Velmurugan N."/>
            <person name="Zhang Y."/>
            <person name="Plunkett M.H."/>
            <person name="Hondzo H."/>
            <person name="Barney B.M."/>
        </authorList>
    </citation>
    <scope>NUCLEOTIDE SEQUENCE [LARGE SCALE GENOMIC DNA]</scope>
    <source>
        <strain evidence="17">UTEX 1602</strain>
    </source>
</reference>
<keyword evidence="14" id="KW-1133">Transmembrane helix</keyword>
<dbReference type="Proteomes" id="UP000239899">
    <property type="component" value="Unassembled WGS sequence"/>
</dbReference>
<dbReference type="InterPro" id="IPR011009">
    <property type="entry name" value="Kinase-like_dom_sf"/>
</dbReference>
<evidence type="ECO:0000256" key="9">
    <source>
        <dbReference type="ARBA" id="ARBA00022840"/>
    </source>
</evidence>
<dbReference type="InterPro" id="IPR001611">
    <property type="entry name" value="Leu-rich_rpt"/>
</dbReference>
<evidence type="ECO:0000256" key="14">
    <source>
        <dbReference type="SAM" id="Phobius"/>
    </source>
</evidence>
<dbReference type="PROSITE" id="PS00108">
    <property type="entry name" value="PROTEIN_KINASE_ST"/>
    <property type="match status" value="1"/>
</dbReference>
<evidence type="ECO:0000256" key="8">
    <source>
        <dbReference type="ARBA" id="ARBA00022777"/>
    </source>
</evidence>
<evidence type="ECO:0000313" key="16">
    <source>
        <dbReference type="EMBL" id="PRW58564.1"/>
    </source>
</evidence>
<dbReference type="Gene3D" id="3.80.10.10">
    <property type="entry name" value="Ribonuclease Inhibitor"/>
    <property type="match status" value="2"/>
</dbReference>
<dbReference type="Pfam" id="PF12263">
    <property type="entry name" value="DUF3611"/>
    <property type="match status" value="1"/>
</dbReference>
<keyword evidence="8" id="KW-0418">Kinase</keyword>
<evidence type="ECO:0000256" key="4">
    <source>
        <dbReference type="ARBA" id="ARBA00022614"/>
    </source>
</evidence>